<accession>A0A9D2KXP4</accession>
<organism evidence="1 2">
    <name type="scientific">Candidatus Eisenbergiella merdipullorum</name>
    <dbReference type="NCBI Taxonomy" id="2838553"/>
    <lineage>
        <taxon>Bacteria</taxon>
        <taxon>Bacillati</taxon>
        <taxon>Bacillota</taxon>
        <taxon>Clostridia</taxon>
        <taxon>Lachnospirales</taxon>
        <taxon>Lachnospiraceae</taxon>
        <taxon>Eisenbergiella</taxon>
    </lineage>
</organism>
<reference evidence="1" key="1">
    <citation type="journal article" date="2021" name="PeerJ">
        <title>Extensive microbial diversity within the chicken gut microbiome revealed by metagenomics and culture.</title>
        <authorList>
            <person name="Gilroy R."/>
            <person name="Ravi A."/>
            <person name="Getino M."/>
            <person name="Pursley I."/>
            <person name="Horton D.L."/>
            <person name="Alikhan N.F."/>
            <person name="Baker D."/>
            <person name="Gharbi K."/>
            <person name="Hall N."/>
            <person name="Watson M."/>
            <person name="Adriaenssens E.M."/>
            <person name="Foster-Nyarko E."/>
            <person name="Jarju S."/>
            <person name="Secka A."/>
            <person name="Antonio M."/>
            <person name="Oren A."/>
            <person name="Chaudhuri R.R."/>
            <person name="La Ragione R."/>
            <person name="Hildebrand F."/>
            <person name="Pallen M.J."/>
        </authorList>
    </citation>
    <scope>NUCLEOTIDE SEQUENCE</scope>
    <source>
        <strain evidence="1">CHK179-7159</strain>
    </source>
</reference>
<name>A0A9D2KXP4_9FIRM</name>
<sequence>MNYKIYPLKVGSFQYYRGAFNSDPEQYKEMEEFPIMIFLLEGNGRKILVDTAQGPYFIASDAVPVYDCIERLAEGEYAVSTLCADLEAYYQTFERLKYLQEKEGAVILASHDFRTLRQVCYPGE</sequence>
<evidence type="ECO:0000313" key="2">
    <source>
        <dbReference type="Proteomes" id="UP000886858"/>
    </source>
</evidence>
<dbReference type="Gene3D" id="3.60.15.10">
    <property type="entry name" value="Ribonuclease Z/Hydroxyacylglutathione hydrolase-like"/>
    <property type="match status" value="1"/>
</dbReference>
<proteinExistence type="predicted"/>
<comment type="caution">
    <text evidence="1">The sequence shown here is derived from an EMBL/GenBank/DDBJ whole genome shotgun (WGS) entry which is preliminary data.</text>
</comment>
<gene>
    <name evidence="1" type="ORF">H9717_00825</name>
</gene>
<dbReference type="Proteomes" id="UP000886858">
    <property type="component" value="Unassembled WGS sequence"/>
</dbReference>
<evidence type="ECO:0000313" key="1">
    <source>
        <dbReference type="EMBL" id="HJA91662.1"/>
    </source>
</evidence>
<dbReference type="InterPro" id="IPR036866">
    <property type="entry name" value="RibonucZ/Hydroxyglut_hydro"/>
</dbReference>
<dbReference type="AlphaFoldDB" id="A0A9D2KXP4"/>
<protein>
    <submittedName>
        <fullName evidence="1">Uncharacterized protein</fullName>
    </submittedName>
</protein>
<reference evidence="1" key="2">
    <citation type="submission" date="2021-04" db="EMBL/GenBank/DDBJ databases">
        <authorList>
            <person name="Gilroy R."/>
        </authorList>
    </citation>
    <scope>NUCLEOTIDE SEQUENCE</scope>
    <source>
        <strain evidence="1">CHK179-7159</strain>
    </source>
</reference>
<dbReference type="EMBL" id="DWYY01000006">
    <property type="protein sequence ID" value="HJA91662.1"/>
    <property type="molecule type" value="Genomic_DNA"/>
</dbReference>